<dbReference type="Proteomes" id="UP000195602">
    <property type="component" value="Unassembled WGS sequence"/>
</dbReference>
<evidence type="ECO:0000313" key="2">
    <source>
        <dbReference type="Proteomes" id="UP000195602"/>
    </source>
</evidence>
<dbReference type="KEGG" id="clus:A9F13_12g00517"/>
<accession>A0AA91T106</accession>
<reference evidence="1 2" key="1">
    <citation type="submission" date="2017-04" db="EMBL/GenBank/DDBJ databases">
        <title>Draft genome of the yeast Clavispora lusitaniae type strain CBS 6936.</title>
        <authorList>
            <person name="Durrens P."/>
            <person name="Klopp C."/>
            <person name="Biteau N."/>
            <person name="Fitton-Ouhabi V."/>
            <person name="Dementhon K."/>
            <person name="Accoceberry I."/>
            <person name="Sherman D.J."/>
            <person name="Noel T."/>
        </authorList>
    </citation>
    <scope>NUCLEOTIDE SEQUENCE [LARGE SCALE GENOMIC DNA]</scope>
    <source>
        <strain evidence="1 2">CBS 6936</strain>
    </source>
</reference>
<evidence type="ECO:0000313" key="1">
    <source>
        <dbReference type="EMBL" id="OVF07531.1"/>
    </source>
</evidence>
<dbReference type="EMBL" id="LYUB02000012">
    <property type="protein sequence ID" value="OVF07531.1"/>
    <property type="molecule type" value="Genomic_DNA"/>
</dbReference>
<comment type="caution">
    <text evidence="1">The sequence shown here is derived from an EMBL/GenBank/DDBJ whole genome shotgun (WGS) entry which is preliminary data.</text>
</comment>
<sequence>MKRNLDISDIQDDEDIYDRLVLNQKRRSRKGKAKRSMKSPLLLSEQVRLMEEKINNISPHHEDSKETEKKYDLDIVSDEEGPVIVDSEHLLTPDIREYQSIHDRYEELELHKLFDDTRTNFMFRLFFIATMHDQGDNFVNGSTGDIFRQKLRDILAQQRAKLRMRRKFVAENYLPGKAALALPSNEITRTTTAIKVPPRILELLD</sequence>
<dbReference type="AlphaFoldDB" id="A0AA91T106"/>
<gene>
    <name evidence="1" type="ORF">A9F13_12g00517</name>
</gene>
<name>A0AA91T106_CLALS</name>
<protein>
    <submittedName>
        <fullName evidence="1">Uncharacterized protein</fullName>
    </submittedName>
</protein>
<proteinExistence type="predicted"/>
<organism evidence="1 2">
    <name type="scientific">Clavispora lusitaniae</name>
    <name type="common">Candida lusitaniae</name>
    <dbReference type="NCBI Taxonomy" id="36911"/>
    <lineage>
        <taxon>Eukaryota</taxon>
        <taxon>Fungi</taxon>
        <taxon>Dikarya</taxon>
        <taxon>Ascomycota</taxon>
        <taxon>Saccharomycotina</taxon>
        <taxon>Pichiomycetes</taxon>
        <taxon>Metschnikowiaceae</taxon>
        <taxon>Clavispora</taxon>
    </lineage>
</organism>